<comment type="caution">
    <text evidence="1">The sequence shown here is derived from an EMBL/GenBank/DDBJ whole genome shotgun (WGS) entry which is preliminary data.</text>
</comment>
<reference evidence="1 2" key="1">
    <citation type="journal article" date="2019" name="Int. J. Syst. Evol. Microbiol.">
        <title>The Global Catalogue of Microorganisms (GCM) 10K type strain sequencing project: providing services to taxonomists for standard genome sequencing and annotation.</title>
        <authorList>
            <consortium name="The Broad Institute Genomics Platform"/>
            <consortium name="The Broad Institute Genome Sequencing Center for Infectious Disease"/>
            <person name="Wu L."/>
            <person name="Ma J."/>
        </authorList>
    </citation>
    <scope>NUCLEOTIDE SEQUENCE [LARGE SCALE GENOMIC DNA]</scope>
    <source>
        <strain evidence="1 2">JCM 6835</strain>
    </source>
</reference>
<gene>
    <name evidence="1" type="ORF">GCM10010412_048620</name>
</gene>
<dbReference type="InterPro" id="IPR011990">
    <property type="entry name" value="TPR-like_helical_dom_sf"/>
</dbReference>
<dbReference type="EMBL" id="BAAATE010000013">
    <property type="protein sequence ID" value="GAA2669917.1"/>
    <property type="molecule type" value="Genomic_DNA"/>
</dbReference>
<accession>A0ABN3S7U1</accession>
<organism evidence="1 2">
    <name type="scientific">Nonomuraea recticatena</name>
    <dbReference type="NCBI Taxonomy" id="46178"/>
    <lineage>
        <taxon>Bacteria</taxon>
        <taxon>Bacillati</taxon>
        <taxon>Actinomycetota</taxon>
        <taxon>Actinomycetes</taxon>
        <taxon>Streptosporangiales</taxon>
        <taxon>Streptosporangiaceae</taxon>
        <taxon>Nonomuraea</taxon>
    </lineage>
</organism>
<name>A0ABN3S7U1_9ACTN</name>
<sequence>MKAAAIEVVEALRCDEGRYWAYTCQSAACCPVAGHPYSVSDSRFAAAAVAAGMVALPSRAALLDLIAPVDGPAREEMVVATTRAEAQAAALLAEIEDDRYWIDEALFHLDRCLQHLCEGQAIPTEALATLGVLITSITIRDLTFAISFSRYSHKRARQLWVEMTRRLDPDYVPAAAGNLALYACHRGEGVLARAAAERALALTPTYSLAHLVMAALDTDVPIEKLARIDFAEIAQLVREDLDAHPASARPILAAR</sequence>
<dbReference type="Pfam" id="PF13830">
    <property type="entry name" value="DUF4192"/>
    <property type="match status" value="1"/>
</dbReference>
<keyword evidence="2" id="KW-1185">Reference proteome</keyword>
<dbReference type="InterPro" id="IPR025447">
    <property type="entry name" value="DUF4192"/>
</dbReference>
<dbReference type="RefSeq" id="WP_346149635.1">
    <property type="nucleotide sequence ID" value="NZ_BAAATE010000013.1"/>
</dbReference>
<evidence type="ECO:0000313" key="1">
    <source>
        <dbReference type="EMBL" id="GAA2669917.1"/>
    </source>
</evidence>
<dbReference type="Proteomes" id="UP001501666">
    <property type="component" value="Unassembled WGS sequence"/>
</dbReference>
<proteinExistence type="predicted"/>
<protein>
    <submittedName>
        <fullName evidence="1">Uncharacterized protein</fullName>
    </submittedName>
</protein>
<dbReference type="SUPFAM" id="SSF48452">
    <property type="entry name" value="TPR-like"/>
    <property type="match status" value="1"/>
</dbReference>
<evidence type="ECO:0000313" key="2">
    <source>
        <dbReference type="Proteomes" id="UP001501666"/>
    </source>
</evidence>